<dbReference type="RefSeq" id="WP_100282333.1">
    <property type="nucleotide sequence ID" value="NZ_CP024923.1"/>
</dbReference>
<accession>A0A2K8MIZ3</accession>
<dbReference type="SUPFAM" id="SSF52151">
    <property type="entry name" value="FabD/lysophospholipase-like"/>
    <property type="match status" value="1"/>
</dbReference>
<dbReference type="GO" id="GO:0004623">
    <property type="term" value="F:phospholipase A2 activity"/>
    <property type="evidence" value="ECO:0007669"/>
    <property type="project" value="TreeGrafter"/>
</dbReference>
<name>A0A2K8MIZ3_9SPHN</name>
<dbReference type="AlphaFoldDB" id="A0A2K8MIZ3"/>
<dbReference type="PANTHER" id="PTHR10728:SF40">
    <property type="entry name" value="PATATIN FAMILY PROTEIN"/>
    <property type="match status" value="1"/>
</dbReference>
<feature type="domain" description="PNPLA" evidence="3">
    <location>
        <begin position="2"/>
        <end position="47"/>
    </location>
</feature>
<dbReference type="OrthoDB" id="100544at2"/>
<evidence type="ECO:0000313" key="5">
    <source>
        <dbReference type="Proteomes" id="UP000229081"/>
    </source>
</evidence>
<dbReference type="Proteomes" id="UP000229081">
    <property type="component" value="Chromosome"/>
</dbReference>
<feature type="region of interest" description="Disordered" evidence="2">
    <location>
        <begin position="52"/>
        <end position="82"/>
    </location>
</feature>
<dbReference type="PANTHER" id="PTHR10728">
    <property type="entry name" value="CYTOSOLIC PHOSPHOLIPASE A2"/>
    <property type="match status" value="1"/>
</dbReference>
<proteinExistence type="predicted"/>
<reference evidence="4 5" key="1">
    <citation type="submission" date="2017-11" db="EMBL/GenBank/DDBJ databases">
        <title>Complete genome sequence of Sphingomonas sp. Strain Cra20, a psychrotolerant potential plant growth promoting rhizobacteria.</title>
        <authorList>
            <person name="Luo Y."/>
        </authorList>
    </citation>
    <scope>NUCLEOTIDE SEQUENCE [LARGE SCALE GENOMIC DNA]</scope>
    <source>
        <strain evidence="4 5">Cra20</strain>
    </source>
</reference>
<dbReference type="InterPro" id="IPR002641">
    <property type="entry name" value="PNPLA_dom"/>
</dbReference>
<dbReference type="Gene3D" id="3.40.1090.10">
    <property type="entry name" value="Cytosolic phospholipase A2 catalytic domain"/>
    <property type="match status" value="1"/>
</dbReference>
<keyword evidence="1" id="KW-0443">Lipid metabolism</keyword>
<evidence type="ECO:0000259" key="3">
    <source>
        <dbReference type="Pfam" id="PF01734"/>
    </source>
</evidence>
<keyword evidence="5" id="KW-1185">Reference proteome</keyword>
<sequence>MALSGGGIRSATFSLGILQALSEHRCIAGIDYLSTVSGGSYIGSFFGALFLDPKDRLPSPSSPAKTRGPRRGRPDRASTATA</sequence>
<evidence type="ECO:0000256" key="2">
    <source>
        <dbReference type="SAM" id="MobiDB-lite"/>
    </source>
</evidence>
<dbReference type="InterPro" id="IPR016035">
    <property type="entry name" value="Acyl_Trfase/lysoPLipase"/>
</dbReference>
<dbReference type="KEGG" id="sphc:CVN68_11525"/>
<dbReference type="GO" id="GO:0046475">
    <property type="term" value="P:glycerophospholipid catabolic process"/>
    <property type="evidence" value="ECO:0007669"/>
    <property type="project" value="TreeGrafter"/>
</dbReference>
<evidence type="ECO:0000256" key="1">
    <source>
        <dbReference type="ARBA" id="ARBA00023098"/>
    </source>
</evidence>
<dbReference type="GO" id="GO:0005829">
    <property type="term" value="C:cytosol"/>
    <property type="evidence" value="ECO:0007669"/>
    <property type="project" value="TreeGrafter"/>
</dbReference>
<gene>
    <name evidence="4" type="ORF">CVN68_11525</name>
</gene>
<organism evidence="4 5">
    <name type="scientific">Sphingomonas psychrotolerans</name>
    <dbReference type="NCBI Taxonomy" id="1327635"/>
    <lineage>
        <taxon>Bacteria</taxon>
        <taxon>Pseudomonadati</taxon>
        <taxon>Pseudomonadota</taxon>
        <taxon>Alphaproteobacteria</taxon>
        <taxon>Sphingomonadales</taxon>
        <taxon>Sphingomonadaceae</taxon>
        <taxon>Sphingomonas</taxon>
    </lineage>
</organism>
<protein>
    <recommendedName>
        <fullName evidence="3">PNPLA domain-containing protein</fullName>
    </recommendedName>
</protein>
<evidence type="ECO:0000313" key="4">
    <source>
        <dbReference type="EMBL" id="ATY32526.1"/>
    </source>
</evidence>
<dbReference type="EMBL" id="CP024923">
    <property type="protein sequence ID" value="ATY32526.1"/>
    <property type="molecule type" value="Genomic_DNA"/>
</dbReference>
<dbReference type="Pfam" id="PF01734">
    <property type="entry name" value="Patatin"/>
    <property type="match status" value="1"/>
</dbReference>